<dbReference type="AlphaFoldDB" id="A0A0F9VWM0"/>
<dbReference type="Pfam" id="PF00082">
    <property type="entry name" value="Peptidase_S8"/>
    <property type="match status" value="1"/>
</dbReference>
<evidence type="ECO:0000256" key="1">
    <source>
        <dbReference type="ARBA" id="ARBA00011073"/>
    </source>
</evidence>
<protein>
    <recommendedName>
        <fullName evidence="5">Peptidase S8/S53 domain-containing protein</fullName>
    </recommendedName>
</protein>
<dbReference type="PANTHER" id="PTHR43806">
    <property type="entry name" value="PEPTIDASE S8"/>
    <property type="match status" value="1"/>
</dbReference>
<organism evidence="6">
    <name type="scientific">marine sediment metagenome</name>
    <dbReference type="NCBI Taxonomy" id="412755"/>
    <lineage>
        <taxon>unclassified sequences</taxon>
        <taxon>metagenomes</taxon>
        <taxon>ecological metagenomes</taxon>
    </lineage>
</organism>
<keyword evidence="2" id="KW-0645">Protease</keyword>
<feature type="domain" description="Peptidase S8/S53" evidence="5">
    <location>
        <begin position="294"/>
        <end position="596"/>
    </location>
</feature>
<dbReference type="InterPro" id="IPR034074">
    <property type="entry name" value="Y4bN_pept_dom"/>
</dbReference>
<comment type="caution">
    <text evidence="6">The sequence shown here is derived from an EMBL/GenBank/DDBJ whole genome shotgun (WGS) entry which is preliminary data.</text>
</comment>
<evidence type="ECO:0000313" key="6">
    <source>
        <dbReference type="EMBL" id="KKO04378.1"/>
    </source>
</evidence>
<accession>A0A0F9VWM0</accession>
<sequence length="795" mass="88510">MSNNPVQVVLNSQDYVEYVQPNPGGGNTDFYAGRDKEFKQHKEKLINSIDKIFAKSQSDQLIYAYIELWETAWAKSHRPKALFPPSKIRLFSGDNLGALYAELAIEDQEELKVNILSAEDETNWVYDDNRKKPIAKPSSLRSAVGAIKSIRSYETIDKRKFSLDQAIDWLSDNRTGGGYYVEIFIQPKDIEKAPNKNKRDLALNTFSSFIANLNAFDDQINFQEIESNLLESHIFLIKPLENNRKNHLKILDLLDNHPAVRSVLLPPILQASDVGSTLGEAANIPDLFEENDYPVVGIVDTGVASLEIYNNWEAGKVNFISSPSQDKSHGTFIAGLVAFSKHLNQDEVFNEAGCKFYDLALHPTTNYGNYYPNGFIDFLEQLDEEIPAAIEAGVRVFNMSLAVVTPVEDQRYSIFASAVDKISDKHDILFVLPAGNITEKTHLRGAWPEDIQGCINIIDNYPYPNEDLIYQPADSVRSITVGALDPADVNGRLKPSRYSRRGPGPSLGAKPDVAHIGGALSSASGLKSLAVNGFVCESFGTSYAAPLVAKTLAVLNHSIEGRVSKEALVALLLHHSNMPNWLENKKLKNVAKNLVGVGVPQPAINSLVIDDSEVTLVFSGTLFPRHKLSFEFSWPTSLVSKGSCRGNVKITTVYRPAIDRSHGAEFVRANTDTRLRQEQFNRSTGEAIFRNKLSSPDVMKVEKERIEQGAKWWPVKTIEKKFKGVGDSSQWRLVLEPLARDGYAVPNEGIPFSAVMTISDPDGRENIFHEMRQQLQASGVKVSDIRNALTYRLRN</sequence>
<evidence type="ECO:0000256" key="2">
    <source>
        <dbReference type="ARBA" id="ARBA00022670"/>
    </source>
</evidence>
<dbReference type="InterPro" id="IPR050131">
    <property type="entry name" value="Peptidase_S8_subtilisin-like"/>
</dbReference>
<evidence type="ECO:0000259" key="5">
    <source>
        <dbReference type="Pfam" id="PF00082"/>
    </source>
</evidence>
<gene>
    <name evidence="6" type="ORF">LCGC14_0087360</name>
</gene>
<dbReference type="InterPro" id="IPR036852">
    <property type="entry name" value="Peptidase_S8/S53_dom_sf"/>
</dbReference>
<proteinExistence type="inferred from homology"/>
<comment type="similarity">
    <text evidence="1">Belongs to the peptidase S8 family.</text>
</comment>
<dbReference type="SUPFAM" id="SSF52743">
    <property type="entry name" value="Subtilisin-like"/>
    <property type="match status" value="1"/>
</dbReference>
<dbReference type="InterPro" id="IPR000209">
    <property type="entry name" value="Peptidase_S8/S53_dom"/>
</dbReference>
<dbReference type="CDD" id="cd04847">
    <property type="entry name" value="Peptidases_S8_Subtilisin_like_2"/>
    <property type="match status" value="1"/>
</dbReference>
<reference evidence="6" key="1">
    <citation type="journal article" date="2015" name="Nature">
        <title>Complex archaea that bridge the gap between prokaryotes and eukaryotes.</title>
        <authorList>
            <person name="Spang A."/>
            <person name="Saw J.H."/>
            <person name="Jorgensen S.L."/>
            <person name="Zaremba-Niedzwiedzka K."/>
            <person name="Martijn J."/>
            <person name="Lind A.E."/>
            <person name="van Eijk R."/>
            <person name="Schleper C."/>
            <person name="Guy L."/>
            <person name="Ettema T.J."/>
        </authorList>
    </citation>
    <scope>NUCLEOTIDE SEQUENCE</scope>
</reference>
<dbReference type="GO" id="GO:0006508">
    <property type="term" value="P:proteolysis"/>
    <property type="evidence" value="ECO:0007669"/>
    <property type="project" value="UniProtKB-KW"/>
</dbReference>
<keyword evidence="4" id="KW-0720">Serine protease</keyword>
<evidence type="ECO:0000256" key="4">
    <source>
        <dbReference type="ARBA" id="ARBA00022825"/>
    </source>
</evidence>
<evidence type="ECO:0000256" key="3">
    <source>
        <dbReference type="ARBA" id="ARBA00022801"/>
    </source>
</evidence>
<name>A0A0F9VWM0_9ZZZZ</name>
<dbReference type="EMBL" id="LAZR01000023">
    <property type="protein sequence ID" value="KKO04378.1"/>
    <property type="molecule type" value="Genomic_DNA"/>
</dbReference>
<keyword evidence="3" id="KW-0378">Hydrolase</keyword>
<dbReference type="GO" id="GO:0004252">
    <property type="term" value="F:serine-type endopeptidase activity"/>
    <property type="evidence" value="ECO:0007669"/>
    <property type="project" value="InterPro"/>
</dbReference>
<dbReference type="PANTHER" id="PTHR43806:SF11">
    <property type="entry name" value="CEREVISIN-RELATED"/>
    <property type="match status" value="1"/>
</dbReference>
<dbReference type="Gene3D" id="3.40.50.200">
    <property type="entry name" value="Peptidase S8/S53 domain"/>
    <property type="match status" value="1"/>
</dbReference>